<reference evidence="1" key="1">
    <citation type="submission" date="2022-07" db="EMBL/GenBank/DDBJ databases">
        <title>Chromosome-level genome of Muraenolepis orangiensis.</title>
        <authorList>
            <person name="Kim J."/>
        </authorList>
    </citation>
    <scope>NUCLEOTIDE SEQUENCE</scope>
    <source>
        <strain evidence="1">KU_S4_2022</strain>
        <tissue evidence="1">Muscle</tissue>
    </source>
</reference>
<organism evidence="1 2">
    <name type="scientific">Muraenolepis orangiensis</name>
    <name type="common">Patagonian moray cod</name>
    <dbReference type="NCBI Taxonomy" id="630683"/>
    <lineage>
        <taxon>Eukaryota</taxon>
        <taxon>Metazoa</taxon>
        <taxon>Chordata</taxon>
        <taxon>Craniata</taxon>
        <taxon>Vertebrata</taxon>
        <taxon>Euteleostomi</taxon>
        <taxon>Actinopterygii</taxon>
        <taxon>Neopterygii</taxon>
        <taxon>Teleostei</taxon>
        <taxon>Neoteleostei</taxon>
        <taxon>Acanthomorphata</taxon>
        <taxon>Zeiogadaria</taxon>
        <taxon>Gadariae</taxon>
        <taxon>Gadiformes</taxon>
        <taxon>Muraenolepidoidei</taxon>
        <taxon>Muraenolepididae</taxon>
        <taxon>Muraenolepis</taxon>
    </lineage>
</organism>
<evidence type="ECO:0000313" key="2">
    <source>
        <dbReference type="Proteomes" id="UP001148018"/>
    </source>
</evidence>
<protein>
    <submittedName>
        <fullName evidence="1">Uncharacterized protein</fullName>
    </submittedName>
</protein>
<gene>
    <name evidence="1" type="ORF">NHX12_003325</name>
</gene>
<keyword evidence="2" id="KW-1185">Reference proteome</keyword>
<evidence type="ECO:0000313" key="1">
    <source>
        <dbReference type="EMBL" id="KAJ3596925.1"/>
    </source>
</evidence>
<proteinExistence type="predicted"/>
<dbReference type="AlphaFoldDB" id="A0A9Q0DXU5"/>
<dbReference type="Proteomes" id="UP001148018">
    <property type="component" value="Unassembled WGS sequence"/>
</dbReference>
<dbReference type="EMBL" id="JANIIK010000110">
    <property type="protein sequence ID" value="KAJ3596925.1"/>
    <property type="molecule type" value="Genomic_DNA"/>
</dbReference>
<comment type="caution">
    <text evidence="1">The sequence shown here is derived from an EMBL/GenBank/DDBJ whole genome shotgun (WGS) entry which is preliminary data.</text>
</comment>
<sequence>MEDRWTGGRSTGGWVEHRWTVYWWVEEEHRWTVYLLVVAKNTLLVCRLRGTLFWCAVSEEHSSGVPSQKSALLQTFRGVAISITLEHTKDRIGFNH</sequence>
<accession>A0A9Q0DXU5</accession>
<name>A0A9Q0DXU5_9TELE</name>